<protein>
    <recommendedName>
        <fullName evidence="7">FAD-binding FR-type domain-containing protein</fullName>
    </recommendedName>
</protein>
<keyword evidence="4" id="KW-0560">Oxidoreductase</keyword>
<keyword evidence="3 6" id="KW-1133">Transmembrane helix</keyword>
<keyword evidence="9" id="KW-1185">Reference proteome</keyword>
<evidence type="ECO:0000259" key="7">
    <source>
        <dbReference type="PROSITE" id="PS51384"/>
    </source>
</evidence>
<evidence type="ECO:0000313" key="9">
    <source>
        <dbReference type="Proteomes" id="UP000825935"/>
    </source>
</evidence>
<dbReference type="PROSITE" id="PS51384">
    <property type="entry name" value="FAD_FR"/>
    <property type="match status" value="1"/>
</dbReference>
<comment type="subcellular location">
    <subcellularLocation>
        <location evidence="1">Membrane</location>
        <topology evidence="1">Multi-pass membrane protein</topology>
    </subcellularLocation>
</comment>
<dbReference type="OrthoDB" id="167398at2759"/>
<dbReference type="Gene3D" id="3.40.50.80">
    <property type="entry name" value="Nucleotide-binding domain of ferredoxin-NADP reductase (FNR) module"/>
    <property type="match status" value="2"/>
</dbReference>
<feature type="transmembrane region" description="Helical" evidence="6">
    <location>
        <begin position="86"/>
        <end position="108"/>
    </location>
</feature>
<dbReference type="InterPro" id="IPR013112">
    <property type="entry name" value="FAD-bd_8"/>
</dbReference>
<feature type="transmembrane region" description="Helical" evidence="6">
    <location>
        <begin position="297"/>
        <end position="319"/>
    </location>
</feature>
<feature type="transmembrane region" description="Helical" evidence="6">
    <location>
        <begin position="256"/>
        <end position="277"/>
    </location>
</feature>
<feature type="transmembrane region" description="Helical" evidence="6">
    <location>
        <begin position="38"/>
        <end position="57"/>
    </location>
</feature>
<organism evidence="8 9">
    <name type="scientific">Ceratopteris richardii</name>
    <name type="common">Triangle waterfern</name>
    <dbReference type="NCBI Taxonomy" id="49495"/>
    <lineage>
        <taxon>Eukaryota</taxon>
        <taxon>Viridiplantae</taxon>
        <taxon>Streptophyta</taxon>
        <taxon>Embryophyta</taxon>
        <taxon>Tracheophyta</taxon>
        <taxon>Polypodiopsida</taxon>
        <taxon>Polypodiidae</taxon>
        <taxon>Polypodiales</taxon>
        <taxon>Pteridineae</taxon>
        <taxon>Pteridaceae</taxon>
        <taxon>Parkerioideae</taxon>
        <taxon>Ceratopteris</taxon>
    </lineage>
</organism>
<dbReference type="PANTHER" id="PTHR11972:SF194">
    <property type="entry name" value="FAD-BINDING FR-TYPE DOMAIN-CONTAINING PROTEIN"/>
    <property type="match status" value="1"/>
</dbReference>
<feature type="domain" description="FAD-binding FR-type" evidence="7">
    <location>
        <begin position="369"/>
        <end position="488"/>
    </location>
</feature>
<comment type="caution">
    <text evidence="8">The sequence shown here is derived from an EMBL/GenBank/DDBJ whole genome shotgun (WGS) entry which is preliminary data.</text>
</comment>
<name>A0A8T2T512_CERRI</name>
<dbReference type="Pfam" id="PF01794">
    <property type="entry name" value="Ferric_reduct"/>
    <property type="match status" value="1"/>
</dbReference>
<evidence type="ECO:0000313" key="8">
    <source>
        <dbReference type="EMBL" id="KAH7404966.1"/>
    </source>
</evidence>
<dbReference type="InterPro" id="IPR013130">
    <property type="entry name" value="Fe3_Rdtase_TM_dom"/>
</dbReference>
<feature type="transmembrane region" description="Helical" evidence="6">
    <location>
        <begin position="218"/>
        <end position="235"/>
    </location>
</feature>
<dbReference type="OMA" id="WIIVAHG"/>
<dbReference type="PANTHER" id="PTHR11972">
    <property type="entry name" value="NADPH OXIDASE"/>
    <property type="match status" value="1"/>
</dbReference>
<proteinExistence type="predicted"/>
<dbReference type="GO" id="GO:0016491">
    <property type="term" value="F:oxidoreductase activity"/>
    <property type="evidence" value="ECO:0007669"/>
    <property type="project" value="UniProtKB-KW"/>
</dbReference>
<evidence type="ECO:0000256" key="3">
    <source>
        <dbReference type="ARBA" id="ARBA00022989"/>
    </source>
</evidence>
<evidence type="ECO:0000256" key="1">
    <source>
        <dbReference type="ARBA" id="ARBA00004141"/>
    </source>
</evidence>
<dbReference type="Proteomes" id="UP000825935">
    <property type="component" value="Chromosome 15"/>
</dbReference>
<evidence type="ECO:0000256" key="4">
    <source>
        <dbReference type="ARBA" id="ARBA00023002"/>
    </source>
</evidence>
<dbReference type="InterPro" id="IPR050369">
    <property type="entry name" value="RBOH/FRE"/>
</dbReference>
<dbReference type="CDD" id="cd06186">
    <property type="entry name" value="NOX_Duox_like_FAD_NADP"/>
    <property type="match status" value="1"/>
</dbReference>
<reference evidence="8" key="1">
    <citation type="submission" date="2021-08" db="EMBL/GenBank/DDBJ databases">
        <title>WGS assembly of Ceratopteris richardii.</title>
        <authorList>
            <person name="Marchant D.B."/>
            <person name="Chen G."/>
            <person name="Jenkins J."/>
            <person name="Shu S."/>
            <person name="Leebens-Mack J."/>
            <person name="Grimwood J."/>
            <person name="Schmutz J."/>
            <person name="Soltis P."/>
            <person name="Soltis D."/>
            <person name="Chen Z.-H."/>
        </authorList>
    </citation>
    <scope>NUCLEOTIDE SEQUENCE</scope>
    <source>
        <strain evidence="8">Whitten #5841</strain>
        <tissue evidence="8">Leaf</tissue>
    </source>
</reference>
<dbReference type="InterPro" id="IPR039261">
    <property type="entry name" value="FNR_nucleotide-bd"/>
</dbReference>
<feature type="transmembrane region" description="Helical" evidence="6">
    <location>
        <begin position="640"/>
        <end position="658"/>
    </location>
</feature>
<feature type="transmembrane region" description="Helical" evidence="6">
    <location>
        <begin position="349"/>
        <end position="365"/>
    </location>
</feature>
<dbReference type="Pfam" id="PF08030">
    <property type="entry name" value="NAD_binding_6"/>
    <property type="match status" value="1"/>
</dbReference>
<feature type="transmembrane region" description="Helical" evidence="6">
    <location>
        <begin position="157"/>
        <end position="179"/>
    </location>
</feature>
<dbReference type="SFLD" id="SFLDS00052">
    <property type="entry name" value="Ferric_Reductase_Domain"/>
    <property type="match status" value="1"/>
</dbReference>
<keyword evidence="5 6" id="KW-0472">Membrane</keyword>
<accession>A0A8T2T512</accession>
<evidence type="ECO:0000256" key="6">
    <source>
        <dbReference type="SAM" id="Phobius"/>
    </source>
</evidence>
<dbReference type="AlphaFoldDB" id="A0A8T2T512"/>
<dbReference type="SUPFAM" id="SSF52343">
    <property type="entry name" value="Ferredoxin reductase-like, C-terminal NADP-linked domain"/>
    <property type="match status" value="1"/>
</dbReference>
<evidence type="ECO:0000256" key="5">
    <source>
        <dbReference type="ARBA" id="ARBA00023136"/>
    </source>
</evidence>
<feature type="transmembrane region" description="Helical" evidence="6">
    <location>
        <begin position="678"/>
        <end position="702"/>
    </location>
</feature>
<dbReference type="GO" id="GO:0005886">
    <property type="term" value="C:plasma membrane"/>
    <property type="evidence" value="ECO:0007669"/>
    <property type="project" value="TreeGrafter"/>
</dbReference>
<dbReference type="InterPro" id="IPR017927">
    <property type="entry name" value="FAD-bd_FR_type"/>
</dbReference>
<dbReference type="EMBL" id="CM035420">
    <property type="protein sequence ID" value="KAH7404966.1"/>
    <property type="molecule type" value="Genomic_DNA"/>
</dbReference>
<gene>
    <name evidence="8" type="ORF">KP509_15G051300</name>
</gene>
<dbReference type="Pfam" id="PF08022">
    <property type="entry name" value="FAD_binding_8"/>
    <property type="match status" value="1"/>
</dbReference>
<dbReference type="SFLD" id="SFLDG01168">
    <property type="entry name" value="Ferric_reductase_subgroup_(FRE"/>
    <property type="match status" value="1"/>
</dbReference>
<evidence type="ECO:0000256" key="2">
    <source>
        <dbReference type="ARBA" id="ARBA00022692"/>
    </source>
</evidence>
<sequence>MPDVHGDHVVNQQTTVREMSEDMVSQGRQLLLLRLAKHALISIILSASLLWVSWWLVSSEPIKDPKYLDRIEGGKLSRFLRVDGKYGLIIMYQAMPVLVIAILSLGVVELRKKIGRFLDCDNQRKMKMGNVNPSEEVVRPTFSTYPLLARLGWWNPFGVLTVAEVLMIVGILLLVLYSFGRLVHLDFKTIEERYRADPVGQTLRAPISLRKLDTAAEHLGRAAIIPFALLWIPVSRGSPILRLLNIPFEHAVKYHIWLATFTLVLLTGHSVSYIIYYCRLDTAYKIFDWVTERERCSLVAGFIAWISGLLMWSTSLSYFRRRWYEMFFGIHHLYIVFFLFWMYHAFWTIHFFILPILLFVIDRLLRMVQSRRSVDVLSAKVLKSGAIQLYFPIDPQEIQAYHALSSWYLRFPSLSRTMKLQWHFFSVTSAPSDETMQLSIIIKPLGKWTCALQRRLLMAAGGRSNQPRKCPFSFKAGVEGPYGDETDFYVRYNTVVLIGGGIGVTPLLAILSDVLHRTRATQMNASQTRSIHLYHCIRKVEELCVLNSVNPNDICPEYEKLGLRICVSVYVTNSSSTTGCKDREIDLKTANYLSAKNDRNETERTEDENCISAVTIHANRSVNSPVETISTVGPKGKSSWVAATMLASIAGFYISWGLSNVYIVKNIRNNFPTNYNRAHIVIGCIIFGTFLLGGPVVMLWWLMGKRLSVSSPSPNLRKVNIATASPLETQAQEYYCATETDIDQESSEQQCLPWNGKLHIGDRPVWSDIFDSLEKEYNGQNIGVLVSGSESMQADVASECQKHTKVLGASSLSNVFHYHSVSFEL</sequence>
<keyword evidence="2 6" id="KW-0812">Transmembrane</keyword>
<dbReference type="InterPro" id="IPR013121">
    <property type="entry name" value="Fe_red_NAD-bd_6"/>
</dbReference>